<protein>
    <submittedName>
        <fullName evidence="1">Uncharacterized protein</fullName>
    </submittedName>
</protein>
<evidence type="ECO:0000313" key="1">
    <source>
        <dbReference type="EMBL" id="PWJ81480.1"/>
    </source>
</evidence>
<dbReference type="EMBL" id="QGGG01000010">
    <property type="protein sequence ID" value="PWJ81480.1"/>
    <property type="molecule type" value="Genomic_DNA"/>
</dbReference>
<dbReference type="Gene3D" id="4.10.410.40">
    <property type="match status" value="1"/>
</dbReference>
<dbReference type="OrthoDB" id="6976379at2"/>
<reference evidence="1 2" key="1">
    <citation type="submission" date="2018-05" db="EMBL/GenBank/DDBJ databases">
        <title>Genomic Encyclopedia of Type Strains, Phase IV (KMG-IV): sequencing the most valuable type-strain genomes for metagenomic binning, comparative biology and taxonomic classification.</title>
        <authorList>
            <person name="Goeker M."/>
        </authorList>
    </citation>
    <scope>NUCLEOTIDE SEQUENCE [LARGE SCALE GENOMIC DNA]</scope>
    <source>
        <strain evidence="1 2">DSM 6986</strain>
    </source>
</reference>
<name>A0A316C0F2_PSESE</name>
<dbReference type="RefSeq" id="WP_109613458.1">
    <property type="nucleotide sequence ID" value="NZ_QGGG01000010.1"/>
</dbReference>
<accession>A0A316C0F2</accession>
<comment type="caution">
    <text evidence="1">The sequence shown here is derived from an EMBL/GenBank/DDBJ whole genome shotgun (WGS) entry which is preliminary data.</text>
</comment>
<sequence length="168" mass="17348">MAGTDLYPVAGMRFFLGGAKETQAEDFTAADFEDEIWKEVDGFETMGAAGDTAALIATDLINRGRTVKQKGVANAGQMQCNFAILAGDPGQTALIAAGAASNRNNYAVKIVGNDAPATGTDPKPSERLFVALVMGTPEQGGSANTVQMMQATLEINSNIVKVAATSGS</sequence>
<dbReference type="Proteomes" id="UP000245396">
    <property type="component" value="Unassembled WGS sequence"/>
</dbReference>
<organism evidence="1 2">
    <name type="scientific">Pseudaminobacter salicylatoxidans</name>
    <dbReference type="NCBI Taxonomy" id="93369"/>
    <lineage>
        <taxon>Bacteria</taxon>
        <taxon>Pseudomonadati</taxon>
        <taxon>Pseudomonadota</taxon>
        <taxon>Alphaproteobacteria</taxon>
        <taxon>Hyphomicrobiales</taxon>
        <taxon>Phyllobacteriaceae</taxon>
        <taxon>Pseudaminobacter</taxon>
    </lineage>
</organism>
<gene>
    <name evidence="1" type="ORF">C7441_11011</name>
</gene>
<dbReference type="AlphaFoldDB" id="A0A316C0F2"/>
<proteinExistence type="predicted"/>
<evidence type="ECO:0000313" key="2">
    <source>
        <dbReference type="Proteomes" id="UP000245396"/>
    </source>
</evidence>
<keyword evidence="2" id="KW-1185">Reference proteome</keyword>